<proteinExistence type="predicted"/>
<keyword evidence="3" id="KW-0633">Potassium transport</keyword>
<dbReference type="Gene3D" id="3.40.50.720">
    <property type="entry name" value="NAD(P)-binding Rossmann-like Domain"/>
    <property type="match status" value="1"/>
</dbReference>
<dbReference type="Gene3D" id="3.30.70.1450">
    <property type="entry name" value="Regulator of K+ conductance, C-terminal domain"/>
    <property type="match status" value="1"/>
</dbReference>
<dbReference type="PROSITE" id="PS51202">
    <property type="entry name" value="RCK_C"/>
    <property type="match status" value="1"/>
</dbReference>
<dbReference type="Pfam" id="PF02080">
    <property type="entry name" value="TrkA_C"/>
    <property type="match status" value="1"/>
</dbReference>
<feature type="domain" description="RCK C-terminal" evidence="8">
    <location>
        <begin position="138"/>
        <end position="219"/>
    </location>
</feature>
<keyword evidence="10" id="KW-1185">Reference proteome</keyword>
<dbReference type="Proteomes" id="UP000269352">
    <property type="component" value="Unassembled WGS sequence"/>
</dbReference>
<feature type="domain" description="RCK N-terminal" evidence="7">
    <location>
        <begin position="1"/>
        <end position="118"/>
    </location>
</feature>
<keyword evidence="5" id="KW-0520">NAD</keyword>
<reference evidence="9 10" key="1">
    <citation type="journal article" date="2019" name="ISME J.">
        <title>Genome analyses of uncultured TG2/ZB3 bacteria in 'Margulisbacteria' specifically attached to ectosymbiotic spirochetes of protists in the termite gut.</title>
        <authorList>
            <person name="Utami Y.D."/>
            <person name="Kuwahara H."/>
            <person name="Igai K."/>
            <person name="Murakami T."/>
            <person name="Sugaya K."/>
            <person name="Morikawa T."/>
            <person name="Nagura Y."/>
            <person name="Yuki M."/>
            <person name="Deevong P."/>
            <person name="Inoue T."/>
            <person name="Kihara K."/>
            <person name="Lo N."/>
            <person name="Yamada A."/>
            <person name="Ohkuma M."/>
            <person name="Hongoh Y."/>
        </authorList>
    </citation>
    <scope>NUCLEOTIDE SEQUENCE [LARGE SCALE GENOMIC DNA]</scope>
    <source>
        <strain evidence="9">NkOx7-01</strain>
    </source>
</reference>
<dbReference type="SUPFAM" id="SSF116726">
    <property type="entry name" value="TrkA C-terminal domain-like"/>
    <property type="match status" value="1"/>
</dbReference>
<dbReference type="PANTHER" id="PTHR43833:SF5">
    <property type="entry name" value="TRK SYSTEM POTASSIUM UPTAKE PROTEIN TRKA"/>
    <property type="match status" value="1"/>
</dbReference>
<dbReference type="InterPro" id="IPR003148">
    <property type="entry name" value="RCK_N"/>
</dbReference>
<dbReference type="GO" id="GO:0005886">
    <property type="term" value="C:plasma membrane"/>
    <property type="evidence" value="ECO:0007669"/>
    <property type="project" value="InterPro"/>
</dbReference>
<dbReference type="AlphaFoldDB" id="A0A388TAX2"/>
<name>A0A388TAX2_TERA1</name>
<dbReference type="PROSITE" id="PS51201">
    <property type="entry name" value="RCK_N"/>
    <property type="match status" value="1"/>
</dbReference>
<accession>A0A388TAX2</accession>
<evidence type="ECO:0000256" key="4">
    <source>
        <dbReference type="ARBA" id="ARBA00022958"/>
    </source>
</evidence>
<dbReference type="EMBL" id="BGZN01000003">
    <property type="protein sequence ID" value="GBR72868.1"/>
    <property type="molecule type" value="Genomic_DNA"/>
</dbReference>
<dbReference type="PANTHER" id="PTHR43833">
    <property type="entry name" value="POTASSIUM CHANNEL PROTEIN 2-RELATED-RELATED"/>
    <property type="match status" value="1"/>
</dbReference>
<evidence type="ECO:0000256" key="1">
    <source>
        <dbReference type="ARBA" id="ARBA00017378"/>
    </source>
</evidence>
<keyword evidence="6" id="KW-0406">Ion transport</keyword>
<dbReference type="InterPro" id="IPR036721">
    <property type="entry name" value="RCK_C_sf"/>
</dbReference>
<protein>
    <recommendedName>
        <fullName evidence="1">Trk system potassium uptake protein TrkA</fullName>
    </recommendedName>
</protein>
<dbReference type="SUPFAM" id="SSF51735">
    <property type="entry name" value="NAD(P)-binding Rossmann-fold domains"/>
    <property type="match status" value="1"/>
</dbReference>
<evidence type="ECO:0000256" key="5">
    <source>
        <dbReference type="ARBA" id="ARBA00023027"/>
    </source>
</evidence>
<dbReference type="Pfam" id="PF02254">
    <property type="entry name" value="TrkA_N"/>
    <property type="match status" value="1"/>
</dbReference>
<evidence type="ECO:0000256" key="6">
    <source>
        <dbReference type="ARBA" id="ARBA00023065"/>
    </source>
</evidence>
<evidence type="ECO:0000256" key="3">
    <source>
        <dbReference type="ARBA" id="ARBA00022538"/>
    </source>
</evidence>
<evidence type="ECO:0000259" key="7">
    <source>
        <dbReference type="PROSITE" id="PS51201"/>
    </source>
</evidence>
<evidence type="ECO:0000256" key="2">
    <source>
        <dbReference type="ARBA" id="ARBA00022448"/>
    </source>
</evidence>
<evidence type="ECO:0000259" key="8">
    <source>
        <dbReference type="PROSITE" id="PS51202"/>
    </source>
</evidence>
<dbReference type="InterPro" id="IPR006036">
    <property type="entry name" value="K_uptake_TrkA"/>
</dbReference>
<sequence length="221" mass="23779">MFIVIAGAGNVGRQLAANLLKEKHSLVLLDRRPEVCAQMAEIFPDALVVCGDCCDPSILEQACLDRAEVVAALTGDDEDNIVICQLAKERFNVKRTVARVNDSRNAKTFAALGVDVPVDSGAIITSLITQEVSSVEMSTLFTLKRGKMAIVQVTVSPYSPVIAKKIMELTLPKDTVLISILRGEEVIVPRGGTVLQRGDDVIALTSDSSRQAMLDLLGTEK</sequence>
<dbReference type="PRINTS" id="PR00335">
    <property type="entry name" value="KUPTAKETRKA"/>
</dbReference>
<organism evidence="9 10">
    <name type="scientific">Termititenax aidoneus</name>
    <dbReference type="NCBI Taxonomy" id="2218524"/>
    <lineage>
        <taxon>Bacteria</taxon>
        <taxon>Bacillati</taxon>
        <taxon>Candidatus Margulisiibacteriota</taxon>
        <taxon>Candidatus Termititenacia</taxon>
        <taxon>Candidatus Termititenacales</taxon>
        <taxon>Candidatus Termititenacaceae</taxon>
        <taxon>Candidatus Termititenax</taxon>
    </lineage>
</organism>
<evidence type="ECO:0000313" key="10">
    <source>
        <dbReference type="Proteomes" id="UP000269352"/>
    </source>
</evidence>
<gene>
    <name evidence="9" type="primary">trkA</name>
    <name evidence="9" type="ORF">NO1_0325</name>
</gene>
<keyword evidence="4" id="KW-0630">Potassium</keyword>
<comment type="caution">
    <text evidence="9">The sequence shown here is derived from an EMBL/GenBank/DDBJ whole genome shotgun (WGS) entry which is preliminary data.</text>
</comment>
<evidence type="ECO:0000313" key="9">
    <source>
        <dbReference type="EMBL" id="GBR72868.1"/>
    </source>
</evidence>
<dbReference type="InterPro" id="IPR036291">
    <property type="entry name" value="NAD(P)-bd_dom_sf"/>
</dbReference>
<dbReference type="InterPro" id="IPR050721">
    <property type="entry name" value="Trk_Ktr_HKT_K-transport"/>
</dbReference>
<dbReference type="InterPro" id="IPR006037">
    <property type="entry name" value="RCK_C"/>
</dbReference>
<dbReference type="GO" id="GO:0015079">
    <property type="term" value="F:potassium ion transmembrane transporter activity"/>
    <property type="evidence" value="ECO:0007669"/>
    <property type="project" value="InterPro"/>
</dbReference>
<keyword evidence="2" id="KW-0813">Transport</keyword>